<feature type="transmembrane region" description="Helical" evidence="1">
    <location>
        <begin position="57"/>
        <end position="76"/>
    </location>
</feature>
<sequence>MPTELLILLRGVAMVLIHKIEPLSFWGPFFAFITANCGAILRDFIMKENSIGYQEELVLKSLYLWVIAFSVLLDMYSSNPNYHTNIQ</sequence>
<keyword evidence="1" id="KW-0472">Membrane</keyword>
<name>A0A0F3REW4_9RICK</name>
<keyword evidence="1" id="KW-0812">Transmembrane</keyword>
<comment type="caution">
    <text evidence="2">The sequence shown here is derived from an EMBL/GenBank/DDBJ whole genome shotgun (WGS) entry which is preliminary data.</text>
</comment>
<keyword evidence="3" id="KW-1185">Reference proteome</keyword>
<gene>
    <name evidence="2" type="ORF">RAT170B_0691</name>
</gene>
<dbReference type="Proteomes" id="UP000033736">
    <property type="component" value="Unassembled WGS sequence"/>
</dbReference>
<evidence type="ECO:0000256" key="1">
    <source>
        <dbReference type="SAM" id="Phobius"/>
    </source>
</evidence>
<evidence type="ECO:0000313" key="3">
    <source>
        <dbReference type="Proteomes" id="UP000033736"/>
    </source>
</evidence>
<accession>A0A0F3REW4</accession>
<feature type="transmembrane region" description="Helical" evidence="1">
    <location>
        <begin position="25"/>
        <end position="45"/>
    </location>
</feature>
<proteinExistence type="predicted"/>
<dbReference type="EMBL" id="LAOQ01000002">
    <property type="protein sequence ID" value="KJW04995.1"/>
    <property type="molecule type" value="Genomic_DNA"/>
</dbReference>
<dbReference type="AlphaFoldDB" id="A0A0F3REW4"/>
<reference evidence="2 3" key="1">
    <citation type="submission" date="2015-01" db="EMBL/GenBank/DDBJ databases">
        <title>Genome Sequencing of Rickettsiales /home/snadendla/prok_pipe/test/illegal_ec_num.txt.</title>
        <authorList>
            <person name="Daugherty S.C."/>
            <person name="Su Q."/>
            <person name="Abolude K."/>
            <person name="Beier-Sexton M."/>
            <person name="Carlyon J.A."/>
            <person name="Carter R."/>
            <person name="Day N.P."/>
            <person name="Dumler S.J."/>
            <person name="Dyachenko V."/>
            <person name="Godinez A."/>
            <person name="Kurtti T.J."/>
            <person name="Lichay M."/>
            <person name="Mullins K.E."/>
            <person name="Ott S."/>
            <person name="Pappas-Brown V."/>
            <person name="Paris D.H."/>
            <person name="Patel P."/>
            <person name="Richards A.L."/>
            <person name="Sadzewicz L."/>
            <person name="Sears K."/>
            <person name="Seidman D."/>
            <person name="Sengamalay N."/>
            <person name="Stenos J."/>
            <person name="Tallon L.J."/>
            <person name="Vincent G."/>
            <person name="Fraser C.M."/>
            <person name="Munderloh U."/>
            <person name="Dunning-Hotopp J.C."/>
        </authorList>
    </citation>
    <scope>NUCLEOTIDE SEQUENCE [LARGE SCALE GENOMIC DNA]</scope>
    <source>
        <strain evidence="2 3">T170-B</strain>
    </source>
</reference>
<protein>
    <submittedName>
        <fullName evidence="2">Uncharacterized protein</fullName>
    </submittedName>
</protein>
<organism evidence="2 3">
    <name type="scientific">Rickettsia argasii T170-B</name>
    <dbReference type="NCBI Taxonomy" id="1268837"/>
    <lineage>
        <taxon>Bacteria</taxon>
        <taxon>Pseudomonadati</taxon>
        <taxon>Pseudomonadota</taxon>
        <taxon>Alphaproteobacteria</taxon>
        <taxon>Rickettsiales</taxon>
        <taxon>Rickettsiaceae</taxon>
        <taxon>Rickettsieae</taxon>
        <taxon>Rickettsia</taxon>
        <taxon>spotted fever group</taxon>
    </lineage>
</organism>
<keyword evidence="1" id="KW-1133">Transmembrane helix</keyword>
<dbReference type="PATRIC" id="fig|1268837.3.peg.809"/>
<evidence type="ECO:0000313" key="2">
    <source>
        <dbReference type="EMBL" id="KJW04995.1"/>
    </source>
</evidence>